<proteinExistence type="predicted"/>
<gene>
    <name evidence="6" type="ORF">L484_001240</name>
</gene>
<dbReference type="OrthoDB" id="1191041at2759"/>
<dbReference type="PROSITE" id="PS51192">
    <property type="entry name" value="HELICASE_ATP_BIND_1"/>
    <property type="match status" value="1"/>
</dbReference>
<name>W9RH90_9ROSA</name>
<dbReference type="GO" id="GO:0016787">
    <property type="term" value="F:hydrolase activity"/>
    <property type="evidence" value="ECO:0007669"/>
    <property type="project" value="UniProtKB-KW"/>
</dbReference>
<dbReference type="EMBL" id="KE344736">
    <property type="protein sequence ID" value="EXB76816.1"/>
    <property type="molecule type" value="Genomic_DNA"/>
</dbReference>
<evidence type="ECO:0000259" key="5">
    <source>
        <dbReference type="PROSITE" id="PS51192"/>
    </source>
</evidence>
<dbReference type="InterPro" id="IPR014001">
    <property type="entry name" value="Helicase_ATP-bd"/>
</dbReference>
<dbReference type="InterPro" id="IPR036053">
    <property type="entry name" value="PABP-dom"/>
</dbReference>
<dbReference type="Gene3D" id="3.40.50.300">
    <property type="entry name" value="P-loop containing nucleotide triphosphate hydrolases"/>
    <property type="match status" value="1"/>
</dbReference>
<dbReference type="PANTHER" id="PTHR47960">
    <property type="entry name" value="DEAD-BOX ATP-DEPENDENT RNA HELICASE 50"/>
    <property type="match status" value="1"/>
</dbReference>
<keyword evidence="2" id="KW-0378">Hydrolase</keyword>
<feature type="domain" description="Helicase ATP-binding" evidence="5">
    <location>
        <begin position="38"/>
        <end position="228"/>
    </location>
</feature>
<dbReference type="GO" id="GO:0003723">
    <property type="term" value="F:RNA binding"/>
    <property type="evidence" value="ECO:0007669"/>
    <property type="project" value="InterPro"/>
</dbReference>
<dbReference type="InterPro" id="IPR002004">
    <property type="entry name" value="PABP_HYD_C"/>
</dbReference>
<dbReference type="GO" id="GO:0004386">
    <property type="term" value="F:helicase activity"/>
    <property type="evidence" value="ECO:0007669"/>
    <property type="project" value="UniProtKB-KW"/>
</dbReference>
<keyword evidence="1" id="KW-0547">Nucleotide-binding</keyword>
<keyword evidence="3 6" id="KW-0347">Helicase</keyword>
<accession>W9RH90</accession>
<keyword evidence="7" id="KW-1185">Reference proteome</keyword>
<dbReference type="AlphaFoldDB" id="W9RH90"/>
<keyword evidence="4" id="KW-0067">ATP-binding</keyword>
<protein>
    <submittedName>
        <fullName evidence="6">DEAD-box ATP-dependent RNA helicase 39</fullName>
    </submittedName>
</protein>
<evidence type="ECO:0000313" key="7">
    <source>
        <dbReference type="Proteomes" id="UP000030645"/>
    </source>
</evidence>
<dbReference type="STRING" id="981085.W9RH90"/>
<dbReference type="Pfam" id="PF00270">
    <property type="entry name" value="DEAD"/>
    <property type="match status" value="1"/>
</dbReference>
<evidence type="ECO:0000256" key="2">
    <source>
        <dbReference type="ARBA" id="ARBA00022801"/>
    </source>
</evidence>
<dbReference type="InterPro" id="IPR011545">
    <property type="entry name" value="DEAD/DEAH_box_helicase_dom"/>
</dbReference>
<dbReference type="KEGG" id="mnt:21384848"/>
<organism evidence="6 7">
    <name type="scientific">Morus notabilis</name>
    <dbReference type="NCBI Taxonomy" id="981085"/>
    <lineage>
        <taxon>Eukaryota</taxon>
        <taxon>Viridiplantae</taxon>
        <taxon>Streptophyta</taxon>
        <taxon>Embryophyta</taxon>
        <taxon>Tracheophyta</taxon>
        <taxon>Spermatophyta</taxon>
        <taxon>Magnoliopsida</taxon>
        <taxon>eudicotyledons</taxon>
        <taxon>Gunneridae</taxon>
        <taxon>Pentapetalae</taxon>
        <taxon>rosids</taxon>
        <taxon>fabids</taxon>
        <taxon>Rosales</taxon>
        <taxon>Moraceae</taxon>
        <taxon>Moreae</taxon>
        <taxon>Morus</taxon>
    </lineage>
</organism>
<dbReference type="SMART" id="SM00517">
    <property type="entry name" value="PolyA"/>
    <property type="match status" value="1"/>
</dbReference>
<evidence type="ECO:0000256" key="4">
    <source>
        <dbReference type="ARBA" id="ARBA00022840"/>
    </source>
</evidence>
<dbReference type="SMART" id="SM00487">
    <property type="entry name" value="DEXDc"/>
    <property type="match status" value="1"/>
</dbReference>
<dbReference type="Proteomes" id="UP000030645">
    <property type="component" value="Unassembled WGS sequence"/>
</dbReference>
<reference evidence="7" key="1">
    <citation type="submission" date="2013-01" db="EMBL/GenBank/DDBJ databases">
        <title>Draft Genome Sequence of a Mulberry Tree, Morus notabilis C.K. Schneid.</title>
        <authorList>
            <person name="He N."/>
            <person name="Zhao S."/>
        </authorList>
    </citation>
    <scope>NUCLEOTIDE SEQUENCE</scope>
</reference>
<dbReference type="eggNOG" id="KOG0331">
    <property type="taxonomic scope" value="Eukaryota"/>
</dbReference>
<dbReference type="SUPFAM" id="SSF52540">
    <property type="entry name" value="P-loop containing nucleoside triphosphate hydrolases"/>
    <property type="match status" value="1"/>
</dbReference>
<evidence type="ECO:0000256" key="3">
    <source>
        <dbReference type="ARBA" id="ARBA00022806"/>
    </source>
</evidence>
<evidence type="ECO:0000313" key="6">
    <source>
        <dbReference type="EMBL" id="EXB76816.1"/>
    </source>
</evidence>
<evidence type="ECO:0000256" key="1">
    <source>
        <dbReference type="ARBA" id="ARBA00022741"/>
    </source>
</evidence>
<dbReference type="GO" id="GO:0005524">
    <property type="term" value="F:ATP binding"/>
    <property type="evidence" value="ECO:0007669"/>
    <property type="project" value="UniProtKB-KW"/>
</dbReference>
<sequence>MNEAKLASFRHLGVGQRLTEAVKELGILFPAEIHCAGIPPILKGKSLVLTSHNESVGSFTLGVLTYLLPLIQRLRRDAKLSSEEPKVPRAIVLCATKELAEKLLTVVKFLLKPVKSKTTVEDGQLESNVQEDASDASVGLLVTTPGEVLQKIEEGSVVPNEIRYLVFDEVDDIFNHGLGPEIQKFLSPLKEHASNSNDQSVQTILVTSMITKVLREDLSSLVEHLESSHAEVAAITVEIDQTEAFHLLESPEALKKKAEEVVHSLQPSS</sequence>
<dbReference type="SUPFAM" id="SSF63570">
    <property type="entry name" value="PABC (PABP) domain"/>
    <property type="match status" value="1"/>
</dbReference>
<dbReference type="InterPro" id="IPR027417">
    <property type="entry name" value="P-loop_NTPase"/>
</dbReference>